<dbReference type="EMBL" id="JACSRA010000018">
    <property type="protein sequence ID" value="MBD7912007.1"/>
    <property type="molecule type" value="Genomic_DNA"/>
</dbReference>
<dbReference type="PIRSF" id="PIRSF024492">
    <property type="entry name" value="UCP024492"/>
    <property type="match status" value="1"/>
</dbReference>
<comment type="caution">
    <text evidence="1">The sequence shown here is derived from an EMBL/GenBank/DDBJ whole genome shotgun (WGS) entry which is preliminary data.</text>
</comment>
<dbReference type="Proteomes" id="UP000627781">
    <property type="component" value="Unassembled WGS sequence"/>
</dbReference>
<name>A0ABR8PV36_9CLOT</name>
<dbReference type="PANTHER" id="PTHR39337:SF1">
    <property type="entry name" value="BLR5642 PROTEIN"/>
    <property type="match status" value="1"/>
</dbReference>
<dbReference type="InterPro" id="IPR007438">
    <property type="entry name" value="DUF488"/>
</dbReference>
<reference evidence="1 2" key="1">
    <citation type="submission" date="2020-08" db="EMBL/GenBank/DDBJ databases">
        <title>A Genomic Blueprint of the Chicken Gut Microbiome.</title>
        <authorList>
            <person name="Gilroy R."/>
            <person name="Ravi A."/>
            <person name="Getino M."/>
            <person name="Pursley I."/>
            <person name="Horton D.L."/>
            <person name="Alikhan N.-F."/>
            <person name="Baker D."/>
            <person name="Gharbi K."/>
            <person name="Hall N."/>
            <person name="Watson M."/>
            <person name="Adriaenssens E.M."/>
            <person name="Foster-Nyarko E."/>
            <person name="Jarju S."/>
            <person name="Secka A."/>
            <person name="Antonio M."/>
            <person name="Oren A."/>
            <person name="Chaudhuri R."/>
            <person name="La Ragione R.M."/>
            <person name="Hildebrand F."/>
            <person name="Pallen M.J."/>
        </authorList>
    </citation>
    <scope>NUCLEOTIDE SEQUENCE [LARGE SCALE GENOMIC DNA]</scope>
    <source>
        <strain evidence="1 2">Sa3CVN1</strain>
    </source>
</reference>
<dbReference type="Pfam" id="PF04343">
    <property type="entry name" value="DUF488"/>
    <property type="match status" value="1"/>
</dbReference>
<sequence>MDIYTIGHSNYTIERLIDMLRRYEIDCVVDIRGIPYSKYNIQFDLETIKYLLTKAGFMYLYMGTEFGANRKNKASYTKEGYANFEKVVKEEEFKTGINRLREGCKKGYKITLLGAMQDPIRCHRSILVGKALRDYGFSVKHILDDYSLVLQEDIEEKLLDKYFANRNQVTMDSLLGNDLSQEEMINEAYRKANKEIGYRIENLKFSDSF</sequence>
<accession>A0ABR8PV36</accession>
<proteinExistence type="predicted"/>
<keyword evidence="2" id="KW-1185">Reference proteome</keyword>
<evidence type="ECO:0000313" key="2">
    <source>
        <dbReference type="Proteomes" id="UP000627781"/>
    </source>
</evidence>
<dbReference type="PANTHER" id="PTHR39337">
    <property type="entry name" value="BLR5642 PROTEIN"/>
    <property type="match status" value="1"/>
</dbReference>
<dbReference type="RefSeq" id="WP_191768891.1">
    <property type="nucleotide sequence ID" value="NZ_JACSRA010000018.1"/>
</dbReference>
<evidence type="ECO:0000313" key="1">
    <source>
        <dbReference type="EMBL" id="MBD7912007.1"/>
    </source>
</evidence>
<organism evidence="1 2">
    <name type="scientific">Clostridium cibarium</name>
    <dbReference type="NCBI Taxonomy" id="2762247"/>
    <lineage>
        <taxon>Bacteria</taxon>
        <taxon>Bacillati</taxon>
        <taxon>Bacillota</taxon>
        <taxon>Clostridia</taxon>
        <taxon>Eubacteriales</taxon>
        <taxon>Clostridiaceae</taxon>
        <taxon>Clostridium</taxon>
    </lineage>
</organism>
<protein>
    <submittedName>
        <fullName evidence="1">DUF488 domain-containing protein</fullName>
    </submittedName>
</protein>
<dbReference type="InterPro" id="IPR014519">
    <property type="entry name" value="UCP024492"/>
</dbReference>
<gene>
    <name evidence="1" type="ORF">H9661_11625</name>
</gene>